<evidence type="ECO:0000313" key="1">
    <source>
        <dbReference type="EMBL" id="GGF12973.1"/>
    </source>
</evidence>
<dbReference type="Proteomes" id="UP000646365">
    <property type="component" value="Unassembled WGS sequence"/>
</dbReference>
<comment type="caution">
    <text evidence="1">The sequence shown here is derived from an EMBL/GenBank/DDBJ whole genome shotgun (WGS) entry which is preliminary data.</text>
</comment>
<evidence type="ECO:0000313" key="2">
    <source>
        <dbReference type="Proteomes" id="UP000646365"/>
    </source>
</evidence>
<keyword evidence="2" id="KW-1185">Reference proteome</keyword>
<dbReference type="RefSeq" id="WP_189044844.1">
    <property type="nucleotide sequence ID" value="NZ_BMJQ01000004.1"/>
</dbReference>
<dbReference type="AlphaFoldDB" id="A0A8J2YS61"/>
<organism evidence="1 2">
    <name type="scientific">Aliidongia dinghuensis</name>
    <dbReference type="NCBI Taxonomy" id="1867774"/>
    <lineage>
        <taxon>Bacteria</taxon>
        <taxon>Pseudomonadati</taxon>
        <taxon>Pseudomonadota</taxon>
        <taxon>Alphaproteobacteria</taxon>
        <taxon>Rhodospirillales</taxon>
        <taxon>Dongiaceae</taxon>
        <taxon>Aliidongia</taxon>
    </lineage>
</organism>
<proteinExistence type="predicted"/>
<protein>
    <recommendedName>
        <fullName evidence="3">Chaperone modulatory protein CbpM</fullName>
    </recommendedName>
</protein>
<reference evidence="1" key="2">
    <citation type="submission" date="2020-09" db="EMBL/GenBank/DDBJ databases">
        <authorList>
            <person name="Sun Q."/>
            <person name="Zhou Y."/>
        </authorList>
    </citation>
    <scope>NUCLEOTIDE SEQUENCE</scope>
    <source>
        <strain evidence="1">CGMCC 1.15725</strain>
    </source>
</reference>
<evidence type="ECO:0008006" key="3">
    <source>
        <dbReference type="Google" id="ProtNLM"/>
    </source>
</evidence>
<sequence>MMKLEAIVARFPDLEVAELTAWVELGWVRPAREAADWQFDGVDQARVGLIYDLRRRLGVQEDTVPMVLSLLDQVYALRATLKAVGAAIDRQPAEVRDAVRAALTEADAP</sequence>
<dbReference type="EMBL" id="BMJQ01000004">
    <property type="protein sequence ID" value="GGF12973.1"/>
    <property type="molecule type" value="Genomic_DNA"/>
</dbReference>
<name>A0A8J2YS61_9PROT</name>
<dbReference type="Gene3D" id="1.10.1660.10">
    <property type="match status" value="1"/>
</dbReference>
<gene>
    <name evidence="1" type="ORF">GCM10011611_18330</name>
</gene>
<accession>A0A8J2YS61</accession>
<reference evidence="1" key="1">
    <citation type="journal article" date="2014" name="Int. J. Syst. Evol. Microbiol.">
        <title>Complete genome sequence of Corynebacterium casei LMG S-19264T (=DSM 44701T), isolated from a smear-ripened cheese.</title>
        <authorList>
            <consortium name="US DOE Joint Genome Institute (JGI-PGF)"/>
            <person name="Walter F."/>
            <person name="Albersmeier A."/>
            <person name="Kalinowski J."/>
            <person name="Ruckert C."/>
        </authorList>
    </citation>
    <scope>NUCLEOTIDE SEQUENCE</scope>
    <source>
        <strain evidence="1">CGMCC 1.15725</strain>
    </source>
</reference>